<dbReference type="HOGENOM" id="CLU_2907761_0_0_1"/>
<proteinExistence type="predicted"/>
<organism evidence="2">
    <name type="scientific">Oryza glumipatula</name>
    <dbReference type="NCBI Taxonomy" id="40148"/>
    <lineage>
        <taxon>Eukaryota</taxon>
        <taxon>Viridiplantae</taxon>
        <taxon>Streptophyta</taxon>
        <taxon>Embryophyta</taxon>
        <taxon>Tracheophyta</taxon>
        <taxon>Spermatophyta</taxon>
        <taxon>Magnoliopsida</taxon>
        <taxon>Liliopsida</taxon>
        <taxon>Poales</taxon>
        <taxon>Poaceae</taxon>
        <taxon>BOP clade</taxon>
        <taxon>Oryzoideae</taxon>
        <taxon>Oryzeae</taxon>
        <taxon>Oryzinae</taxon>
        <taxon>Oryza</taxon>
    </lineage>
</organism>
<name>A0A0D9Z4T7_9ORYZ</name>
<keyword evidence="3" id="KW-1185">Reference proteome</keyword>
<dbReference type="EnsemblPlants" id="OGLUM03G10860.1">
    <property type="protein sequence ID" value="OGLUM03G10860.1"/>
    <property type="gene ID" value="OGLUM03G10860"/>
</dbReference>
<reference evidence="2" key="2">
    <citation type="submission" date="2018-05" db="EMBL/GenBank/DDBJ databases">
        <title>OgluRS3 (Oryza glumaepatula Reference Sequence Version 3).</title>
        <authorList>
            <person name="Zhang J."/>
            <person name="Kudrna D."/>
            <person name="Lee S."/>
            <person name="Talag J."/>
            <person name="Welchert J."/>
            <person name="Wing R.A."/>
        </authorList>
    </citation>
    <scope>NUCLEOTIDE SEQUENCE [LARGE SCALE GENOMIC DNA]</scope>
</reference>
<evidence type="ECO:0000256" key="1">
    <source>
        <dbReference type="SAM" id="MobiDB-lite"/>
    </source>
</evidence>
<protein>
    <submittedName>
        <fullName evidence="2">Uncharacterized protein</fullName>
    </submittedName>
</protein>
<dbReference type="AlphaFoldDB" id="A0A0D9Z4T7"/>
<sequence length="62" mass="7036">MVWLFALCTHGPMFESHRSLKRASIHQGKLKTKFAWQGNRTQDAMHAKAHHQPPGADPETKS</sequence>
<dbReference type="Proteomes" id="UP000026961">
    <property type="component" value="Chromosome 3"/>
</dbReference>
<accession>A0A0D9Z4T7</accession>
<reference evidence="2" key="1">
    <citation type="submission" date="2015-04" db="UniProtKB">
        <authorList>
            <consortium name="EnsemblPlants"/>
        </authorList>
    </citation>
    <scope>IDENTIFICATION</scope>
</reference>
<dbReference type="Gramene" id="OGLUM03G10860.1">
    <property type="protein sequence ID" value="OGLUM03G10860.1"/>
    <property type="gene ID" value="OGLUM03G10860"/>
</dbReference>
<evidence type="ECO:0000313" key="2">
    <source>
        <dbReference type="EnsemblPlants" id="OGLUM03G10860.1"/>
    </source>
</evidence>
<evidence type="ECO:0000313" key="3">
    <source>
        <dbReference type="Proteomes" id="UP000026961"/>
    </source>
</evidence>
<feature type="region of interest" description="Disordered" evidence="1">
    <location>
        <begin position="37"/>
        <end position="62"/>
    </location>
</feature>